<dbReference type="Proteomes" id="UP000593818">
    <property type="component" value="Chromosome"/>
</dbReference>
<gene>
    <name evidence="2" type="ORF">INP59_24085</name>
</gene>
<keyword evidence="3" id="KW-1185">Reference proteome</keyword>
<dbReference type="AlphaFoldDB" id="A0A7M2XMB6"/>
<dbReference type="RefSeq" id="WP_193902858.1">
    <property type="nucleotide sequence ID" value="NZ_CP063450.1"/>
</dbReference>
<reference evidence="2 3" key="1">
    <citation type="submission" date="2020-10" db="EMBL/GenBank/DDBJ databases">
        <title>Whole genome sequence of oil-degrading bacteria Rhodococcus pyridinivorans strain 5Ap.</title>
        <authorList>
            <person name="Akhremchuk A.E."/>
            <person name="Valentovich L.N."/>
            <person name="Charniauskaya M.I."/>
            <person name="Bukliarevich H.A."/>
            <person name="Titok M.A."/>
        </authorList>
    </citation>
    <scope>NUCLEOTIDE SEQUENCE [LARGE SCALE GENOMIC DNA]</scope>
    <source>
        <strain evidence="2 3">5Ap</strain>
    </source>
</reference>
<name>A0A7M2XMB6_9NOCA</name>
<evidence type="ECO:0000313" key="2">
    <source>
        <dbReference type="EMBL" id="QOV98829.1"/>
    </source>
</evidence>
<sequence>MSDKSRGSAGQTRAAKAKKRAQKNPGTVVSLADRSRRTAVDEYQRLIPMFHAWLLDSGISTGVEMAAARVVGVGQAVDLLAQDTIRFSATAWRTSDIDHLLEVVPGGEQDRLLIAGEVAVYLLFLGESGLWTGSDADFEDCIETVDEYIDLDEDRQTIWDQHFRRWVRS</sequence>
<feature type="region of interest" description="Disordered" evidence="1">
    <location>
        <begin position="1"/>
        <end position="28"/>
    </location>
</feature>
<organism evidence="2 3">
    <name type="scientific">Rhodococcus pyridinivorans</name>
    <dbReference type="NCBI Taxonomy" id="103816"/>
    <lineage>
        <taxon>Bacteria</taxon>
        <taxon>Bacillati</taxon>
        <taxon>Actinomycetota</taxon>
        <taxon>Actinomycetes</taxon>
        <taxon>Mycobacteriales</taxon>
        <taxon>Nocardiaceae</taxon>
        <taxon>Rhodococcus</taxon>
    </lineage>
</organism>
<evidence type="ECO:0000256" key="1">
    <source>
        <dbReference type="SAM" id="MobiDB-lite"/>
    </source>
</evidence>
<evidence type="ECO:0000313" key="3">
    <source>
        <dbReference type="Proteomes" id="UP000593818"/>
    </source>
</evidence>
<dbReference type="EMBL" id="CP063450">
    <property type="protein sequence ID" value="QOV98829.1"/>
    <property type="molecule type" value="Genomic_DNA"/>
</dbReference>
<proteinExistence type="predicted"/>
<accession>A0A7M2XMB6</accession>
<protein>
    <submittedName>
        <fullName evidence="2">Uncharacterized protein</fullName>
    </submittedName>
</protein>